<dbReference type="Pfam" id="PF07045">
    <property type="entry name" value="DUF1330"/>
    <property type="match status" value="1"/>
</dbReference>
<feature type="domain" description="DUF1330" evidence="1">
    <location>
        <begin position="6"/>
        <end position="99"/>
    </location>
</feature>
<dbReference type="InterPro" id="IPR011008">
    <property type="entry name" value="Dimeric_a/b-barrel"/>
</dbReference>
<dbReference type="PANTHER" id="PTHR41521:SF4">
    <property type="entry name" value="BLR0684 PROTEIN"/>
    <property type="match status" value="1"/>
</dbReference>
<name>A0A419F179_9BACT</name>
<organism evidence="2 3">
    <name type="scientific">Candidatus Abyssobacteria bacterium SURF_17</name>
    <dbReference type="NCBI Taxonomy" id="2093361"/>
    <lineage>
        <taxon>Bacteria</taxon>
        <taxon>Pseudomonadati</taxon>
        <taxon>Candidatus Hydrogenedentota</taxon>
        <taxon>Candidatus Abyssobacteria</taxon>
    </lineage>
</organism>
<protein>
    <submittedName>
        <fullName evidence="2">DUF1330 domain-containing protein</fullName>
    </submittedName>
</protein>
<dbReference type="Gene3D" id="3.30.70.100">
    <property type="match status" value="1"/>
</dbReference>
<proteinExistence type="predicted"/>
<evidence type="ECO:0000313" key="3">
    <source>
        <dbReference type="Proteomes" id="UP000285961"/>
    </source>
</evidence>
<dbReference type="PANTHER" id="PTHR41521">
    <property type="match status" value="1"/>
</dbReference>
<dbReference type="Proteomes" id="UP000285961">
    <property type="component" value="Unassembled WGS sequence"/>
</dbReference>
<dbReference type="AlphaFoldDB" id="A0A419F179"/>
<dbReference type="EMBL" id="QZKI01000055">
    <property type="protein sequence ID" value="RJP71709.1"/>
    <property type="molecule type" value="Genomic_DNA"/>
</dbReference>
<comment type="caution">
    <text evidence="2">The sequence shown here is derived from an EMBL/GenBank/DDBJ whole genome shotgun (WGS) entry which is preliminary data.</text>
</comment>
<sequence>MEHEMSVYLIVDVQVVDTDGYAEYVEKVADIVTQYGGRYLARGGKVTVLSGNWRPQRIILIEFPSRQELQKWLASPEYASVSPLRERSTRTRAIVVEGVSASSEGTK</sequence>
<accession>A0A419F179</accession>
<reference evidence="2 3" key="1">
    <citation type="journal article" date="2017" name="ISME J.">
        <title>Energy and carbon metabolisms in a deep terrestrial subsurface fluid microbial community.</title>
        <authorList>
            <person name="Momper L."/>
            <person name="Jungbluth S.P."/>
            <person name="Lee M.D."/>
            <person name="Amend J.P."/>
        </authorList>
    </citation>
    <scope>NUCLEOTIDE SEQUENCE [LARGE SCALE GENOMIC DNA]</scope>
    <source>
        <strain evidence="2">SURF_17</strain>
    </source>
</reference>
<dbReference type="SUPFAM" id="SSF54909">
    <property type="entry name" value="Dimeric alpha+beta barrel"/>
    <property type="match status" value="1"/>
</dbReference>
<dbReference type="InterPro" id="IPR010753">
    <property type="entry name" value="DUF1330"/>
</dbReference>
<evidence type="ECO:0000259" key="1">
    <source>
        <dbReference type="Pfam" id="PF07045"/>
    </source>
</evidence>
<gene>
    <name evidence="2" type="ORF">C4532_07115</name>
</gene>
<evidence type="ECO:0000313" key="2">
    <source>
        <dbReference type="EMBL" id="RJP71709.1"/>
    </source>
</evidence>